<dbReference type="Proteomes" id="UP001363010">
    <property type="component" value="Unassembled WGS sequence"/>
</dbReference>
<evidence type="ECO:0000256" key="1">
    <source>
        <dbReference type="SAM" id="Phobius"/>
    </source>
</evidence>
<keyword evidence="3" id="KW-1185">Reference proteome</keyword>
<feature type="transmembrane region" description="Helical" evidence="1">
    <location>
        <begin position="129"/>
        <end position="152"/>
    </location>
</feature>
<proteinExistence type="predicted"/>
<gene>
    <name evidence="2" type="ORF">WKW80_06115</name>
</gene>
<accession>A0ABU8VVC6</accession>
<protein>
    <submittedName>
        <fullName evidence="2">Zinc ribbon domain-containing protein</fullName>
    </submittedName>
</protein>
<evidence type="ECO:0000313" key="2">
    <source>
        <dbReference type="EMBL" id="MEJ8821610.1"/>
    </source>
</evidence>
<reference evidence="2 3" key="1">
    <citation type="submission" date="2024-03" db="EMBL/GenBank/DDBJ databases">
        <title>Novel species of the genus Variovorax.</title>
        <authorList>
            <person name="Liu Q."/>
            <person name="Xin Y.-H."/>
        </authorList>
    </citation>
    <scope>NUCLEOTIDE SEQUENCE [LARGE SCALE GENOMIC DNA]</scope>
    <source>
        <strain evidence="2 3">KACC 18501</strain>
    </source>
</reference>
<keyword evidence="1" id="KW-0812">Transmembrane</keyword>
<dbReference type="RefSeq" id="WP_340362651.1">
    <property type="nucleotide sequence ID" value="NZ_JBBKZV010000002.1"/>
</dbReference>
<keyword evidence="1" id="KW-1133">Transmembrane helix</keyword>
<sequence>MVNLADFSDTSLLEPCKHCGELLQERERFCPFCGTDRTGADGARDPRYDVEVAIEHGVGRSLATYEVDYPLMDPQEPSDVTSHPVPSTAIMEEVGSNVGFVRPGVPWRRNAAGEGRVDWADSGITPNRLVLGIAASLVGLLAFAFAFDHFYLDKQREDAKLREFKMNVEMVRSALKSGDLVVAERGLEVLDTDHANNPTVQSLQQTLDRKLQEQRQSASVREEVPDNVADAPAAAPAPVAAAAVAPTAATVAAPAVAPEPPAPPAATVVVPKIAVREPASAPAAAGNKVCSDALAALALCAKR</sequence>
<keyword evidence="1" id="KW-0472">Membrane</keyword>
<organism evidence="2 3">
    <name type="scientific">Variovorax humicola</name>
    <dbReference type="NCBI Taxonomy" id="1769758"/>
    <lineage>
        <taxon>Bacteria</taxon>
        <taxon>Pseudomonadati</taxon>
        <taxon>Pseudomonadota</taxon>
        <taxon>Betaproteobacteria</taxon>
        <taxon>Burkholderiales</taxon>
        <taxon>Comamonadaceae</taxon>
        <taxon>Variovorax</taxon>
    </lineage>
</organism>
<name>A0ABU8VVC6_9BURK</name>
<dbReference type="EMBL" id="JBBKZV010000002">
    <property type="protein sequence ID" value="MEJ8821610.1"/>
    <property type="molecule type" value="Genomic_DNA"/>
</dbReference>
<evidence type="ECO:0000313" key="3">
    <source>
        <dbReference type="Proteomes" id="UP001363010"/>
    </source>
</evidence>
<comment type="caution">
    <text evidence="2">The sequence shown here is derived from an EMBL/GenBank/DDBJ whole genome shotgun (WGS) entry which is preliminary data.</text>
</comment>